<reference evidence="1 2" key="1">
    <citation type="submission" date="2020-11" db="EMBL/GenBank/DDBJ databases">
        <authorList>
            <person name="Wallbank WR R."/>
            <person name="Pardo Diaz C."/>
            <person name="Kozak K."/>
            <person name="Martin S."/>
            <person name="Jiggins C."/>
            <person name="Moest M."/>
            <person name="Warren A I."/>
            <person name="Generalovic N T."/>
            <person name="Byers J.R.P. K."/>
            <person name="Montejo-Kovacevich G."/>
            <person name="Yen C E."/>
        </authorList>
    </citation>
    <scope>NUCLEOTIDE SEQUENCE [LARGE SCALE GENOMIC DNA]</scope>
</reference>
<proteinExistence type="predicted"/>
<organism evidence="1 2">
    <name type="scientific">Hermetia illucens</name>
    <name type="common">Black soldier fly</name>
    <dbReference type="NCBI Taxonomy" id="343691"/>
    <lineage>
        <taxon>Eukaryota</taxon>
        <taxon>Metazoa</taxon>
        <taxon>Ecdysozoa</taxon>
        <taxon>Arthropoda</taxon>
        <taxon>Hexapoda</taxon>
        <taxon>Insecta</taxon>
        <taxon>Pterygota</taxon>
        <taxon>Neoptera</taxon>
        <taxon>Endopterygota</taxon>
        <taxon>Diptera</taxon>
        <taxon>Brachycera</taxon>
        <taxon>Stratiomyomorpha</taxon>
        <taxon>Stratiomyidae</taxon>
        <taxon>Hermetiinae</taxon>
        <taxon>Hermetia</taxon>
    </lineage>
</organism>
<sequence length="59" mass="6835">NDACDGPYHHILTTSFITSLNGLHHIILYMSVTCTIKSHVTRLHRLDRERTFTNKLLDN</sequence>
<evidence type="ECO:0000313" key="2">
    <source>
        <dbReference type="Proteomes" id="UP000594454"/>
    </source>
</evidence>
<protein>
    <submittedName>
        <fullName evidence="1">Uncharacterized protein</fullName>
    </submittedName>
</protein>
<dbReference type="AlphaFoldDB" id="A0A7R8V8V5"/>
<dbReference type="EMBL" id="LR899014">
    <property type="protein sequence ID" value="CAD7093655.1"/>
    <property type="molecule type" value="Genomic_DNA"/>
</dbReference>
<accession>A0A7R8V8V5</accession>
<dbReference type="InParanoid" id="A0A7R8V8V5"/>
<name>A0A7R8V8V5_HERIL</name>
<evidence type="ECO:0000313" key="1">
    <source>
        <dbReference type="EMBL" id="CAD7093655.1"/>
    </source>
</evidence>
<gene>
    <name evidence="1" type="ORF">HERILL_LOCUS15929</name>
</gene>
<keyword evidence="2" id="KW-1185">Reference proteome</keyword>
<dbReference type="Proteomes" id="UP000594454">
    <property type="component" value="Chromosome 6"/>
</dbReference>
<feature type="non-terminal residue" evidence="1">
    <location>
        <position position="1"/>
    </location>
</feature>